<evidence type="ECO:0000256" key="1">
    <source>
        <dbReference type="SAM" id="MobiDB-lite"/>
    </source>
</evidence>
<gene>
    <name evidence="2" type="ORF">HHK36_016920</name>
</gene>
<feature type="compositionally biased region" description="Acidic residues" evidence="1">
    <location>
        <begin position="70"/>
        <end position="80"/>
    </location>
</feature>
<feature type="region of interest" description="Disordered" evidence="1">
    <location>
        <begin position="62"/>
        <end position="87"/>
    </location>
</feature>
<evidence type="ECO:0000313" key="2">
    <source>
        <dbReference type="EMBL" id="KAF8397994.1"/>
    </source>
</evidence>
<accession>A0A834YYB4</accession>
<proteinExistence type="predicted"/>
<dbReference type="EMBL" id="JABCRI010000011">
    <property type="protein sequence ID" value="KAF8397994.1"/>
    <property type="molecule type" value="Genomic_DNA"/>
</dbReference>
<reference evidence="2 3" key="1">
    <citation type="submission" date="2020-04" db="EMBL/GenBank/DDBJ databases">
        <title>Plant Genome Project.</title>
        <authorList>
            <person name="Zhang R.-G."/>
        </authorList>
    </citation>
    <scope>NUCLEOTIDE SEQUENCE [LARGE SCALE GENOMIC DNA]</scope>
    <source>
        <strain evidence="2">YNK0</strain>
        <tissue evidence="2">Leaf</tissue>
    </source>
</reference>
<evidence type="ECO:0000313" key="3">
    <source>
        <dbReference type="Proteomes" id="UP000655225"/>
    </source>
</evidence>
<keyword evidence="3" id="KW-1185">Reference proteome</keyword>
<comment type="caution">
    <text evidence="2">The sequence shown here is derived from an EMBL/GenBank/DDBJ whole genome shotgun (WGS) entry which is preliminary data.</text>
</comment>
<dbReference type="AlphaFoldDB" id="A0A834YYB4"/>
<name>A0A834YYB4_TETSI</name>
<protein>
    <submittedName>
        <fullName evidence="2">Uncharacterized protein</fullName>
    </submittedName>
</protein>
<organism evidence="2 3">
    <name type="scientific">Tetracentron sinense</name>
    <name type="common">Spur-leaf</name>
    <dbReference type="NCBI Taxonomy" id="13715"/>
    <lineage>
        <taxon>Eukaryota</taxon>
        <taxon>Viridiplantae</taxon>
        <taxon>Streptophyta</taxon>
        <taxon>Embryophyta</taxon>
        <taxon>Tracheophyta</taxon>
        <taxon>Spermatophyta</taxon>
        <taxon>Magnoliopsida</taxon>
        <taxon>Trochodendrales</taxon>
        <taxon>Trochodendraceae</taxon>
        <taxon>Tetracentron</taxon>
    </lineage>
</organism>
<sequence length="127" mass="13551">MVATSRKRYHKDAHYIQERGSSLFNFSSLIRTAEDPLLEALDEAHRLPVKVVLSLHIEQGTSAKVGSEGDGGDEEEDANGDSDAISESADLVVEESAGAGRAVHLLAGTRGGQEILWLVAQLPNTIG</sequence>
<dbReference type="Proteomes" id="UP000655225">
    <property type="component" value="Unassembled WGS sequence"/>
</dbReference>